<protein>
    <submittedName>
        <fullName evidence="2">DUF389 domain-containing protein</fullName>
    </submittedName>
</protein>
<keyword evidence="1" id="KW-1133">Transmembrane helix</keyword>
<evidence type="ECO:0000256" key="1">
    <source>
        <dbReference type="SAM" id="Phobius"/>
    </source>
</evidence>
<feature type="transmembrane region" description="Helical" evidence="1">
    <location>
        <begin position="33"/>
        <end position="52"/>
    </location>
</feature>
<keyword evidence="3" id="KW-1185">Reference proteome</keyword>
<keyword evidence="1" id="KW-0472">Membrane</keyword>
<accession>A0A5C5SGJ0</accession>
<gene>
    <name evidence="2" type="ORF">FRX57_03300</name>
</gene>
<dbReference type="Pfam" id="PF04087">
    <property type="entry name" value="DUF389"/>
    <property type="match status" value="1"/>
</dbReference>
<reference evidence="2 3" key="1">
    <citation type="submission" date="2019-08" db="EMBL/GenBank/DDBJ databases">
        <authorList>
            <person name="Lei W."/>
        </authorList>
    </citation>
    <scope>NUCLEOTIDE SEQUENCE [LARGE SCALE GENOMIC DNA]</scope>
    <source>
        <strain evidence="2 3">CCUG 66496</strain>
    </source>
</reference>
<evidence type="ECO:0000313" key="2">
    <source>
        <dbReference type="EMBL" id="TWS99238.1"/>
    </source>
</evidence>
<dbReference type="AlphaFoldDB" id="A0A5C5SGJ0"/>
<feature type="transmembrane region" description="Helical" evidence="1">
    <location>
        <begin position="64"/>
        <end position="82"/>
    </location>
</feature>
<keyword evidence="1" id="KW-0812">Transmembrane</keyword>
<feature type="transmembrane region" description="Helical" evidence="1">
    <location>
        <begin position="133"/>
        <end position="153"/>
    </location>
</feature>
<feature type="transmembrane region" description="Helical" evidence="1">
    <location>
        <begin position="88"/>
        <end position="113"/>
    </location>
</feature>
<name>A0A5C5SGJ0_9STRE</name>
<dbReference type="OrthoDB" id="9790659at2"/>
<dbReference type="Proteomes" id="UP000317430">
    <property type="component" value="Unassembled WGS sequence"/>
</dbReference>
<dbReference type="InterPro" id="IPR005240">
    <property type="entry name" value="DUF389"/>
</dbReference>
<sequence length="228" mass="25676">MMEILVSLTVSIIYFWLSPISYASEQIIARITPTIWDILIALVGGLAGFIGLQRRQASNIIPGVAIATALMPPLCTVGYAIAHQNLRYFLGASYLFLINCIFIILATVAGMYFTSFSKKMRDYQRPARTYQTFFILGLIAFSIPSFFSAGKLIESSYQRLAINNMIQQELSQVTVLNRQYDDSKKTLSLVVYGQELTSEKLEEIKDRLKDYGLANLQLTIKQIDTSNQ</sequence>
<evidence type="ECO:0000313" key="3">
    <source>
        <dbReference type="Proteomes" id="UP000317430"/>
    </source>
</evidence>
<dbReference type="EMBL" id="VOHL01000001">
    <property type="protein sequence ID" value="TWS99238.1"/>
    <property type="molecule type" value="Genomic_DNA"/>
</dbReference>
<proteinExistence type="predicted"/>
<dbReference type="PANTHER" id="PTHR20992">
    <property type="entry name" value="AT15442P-RELATED"/>
    <property type="match status" value="1"/>
</dbReference>
<comment type="caution">
    <text evidence="2">The sequence shown here is derived from an EMBL/GenBank/DDBJ whole genome shotgun (WGS) entry which is preliminary data.</text>
</comment>
<dbReference type="PANTHER" id="PTHR20992:SF9">
    <property type="entry name" value="AT15442P-RELATED"/>
    <property type="match status" value="1"/>
</dbReference>
<organism evidence="2 3">
    <name type="scientific">Streptococcus cuniculipharyngis</name>
    <dbReference type="NCBI Taxonomy" id="1562651"/>
    <lineage>
        <taxon>Bacteria</taxon>
        <taxon>Bacillati</taxon>
        <taxon>Bacillota</taxon>
        <taxon>Bacilli</taxon>
        <taxon>Lactobacillales</taxon>
        <taxon>Streptococcaceae</taxon>
        <taxon>Streptococcus</taxon>
    </lineage>
</organism>